<sequence>MYIPTRSRMILSTKAGAGPVIGSLIPDPTKVAQYLIQEDINETAWQRRKVDLMHIPSLARCRLVLHTLDKQVGDRRRAFNAPPIPVLSVLHPLIPVKEVDLDDYPPPINTSHQSLDKGNKYSDSENPKSILLKLKPTTDLIIGEGSTGILPPPQFALTLTAVC</sequence>
<name>A0A314YYH5_PRUYE</name>
<gene>
    <name evidence="2" type="ORF">Pyn_35762</name>
</gene>
<dbReference type="AlphaFoldDB" id="A0A314YYH5"/>
<evidence type="ECO:0000313" key="2">
    <source>
        <dbReference type="EMBL" id="PQQ11583.1"/>
    </source>
</evidence>
<evidence type="ECO:0000256" key="1">
    <source>
        <dbReference type="SAM" id="MobiDB-lite"/>
    </source>
</evidence>
<feature type="region of interest" description="Disordered" evidence="1">
    <location>
        <begin position="104"/>
        <end position="124"/>
    </location>
</feature>
<dbReference type="EMBL" id="PJQY01000389">
    <property type="protein sequence ID" value="PQQ11583.1"/>
    <property type="molecule type" value="Genomic_DNA"/>
</dbReference>
<keyword evidence="3" id="KW-1185">Reference proteome</keyword>
<reference evidence="2 3" key="1">
    <citation type="submission" date="2018-02" db="EMBL/GenBank/DDBJ databases">
        <title>Draft genome of wild Prunus yedoensis var. nudiflora.</title>
        <authorList>
            <person name="Baek S."/>
            <person name="Kim J.-H."/>
            <person name="Choi K."/>
            <person name="Kim G.-B."/>
            <person name="Cho A."/>
            <person name="Jang H."/>
            <person name="Shin C.-H."/>
            <person name="Yu H.-J."/>
            <person name="Mun J.-H."/>
        </authorList>
    </citation>
    <scope>NUCLEOTIDE SEQUENCE [LARGE SCALE GENOMIC DNA]</scope>
    <source>
        <strain evidence="3">cv. Jeju island</strain>
        <tissue evidence="2">Leaf</tissue>
    </source>
</reference>
<protein>
    <submittedName>
        <fullName evidence="2">Uncharacterized protein</fullName>
    </submittedName>
</protein>
<dbReference type="Proteomes" id="UP000250321">
    <property type="component" value="Unassembled WGS sequence"/>
</dbReference>
<organism evidence="2 3">
    <name type="scientific">Prunus yedoensis var. nudiflora</name>
    <dbReference type="NCBI Taxonomy" id="2094558"/>
    <lineage>
        <taxon>Eukaryota</taxon>
        <taxon>Viridiplantae</taxon>
        <taxon>Streptophyta</taxon>
        <taxon>Embryophyta</taxon>
        <taxon>Tracheophyta</taxon>
        <taxon>Spermatophyta</taxon>
        <taxon>Magnoliopsida</taxon>
        <taxon>eudicotyledons</taxon>
        <taxon>Gunneridae</taxon>
        <taxon>Pentapetalae</taxon>
        <taxon>rosids</taxon>
        <taxon>fabids</taxon>
        <taxon>Rosales</taxon>
        <taxon>Rosaceae</taxon>
        <taxon>Amygdaloideae</taxon>
        <taxon>Amygdaleae</taxon>
        <taxon>Prunus</taxon>
    </lineage>
</organism>
<feature type="compositionally biased region" description="Basic and acidic residues" evidence="1">
    <location>
        <begin position="114"/>
        <end position="124"/>
    </location>
</feature>
<accession>A0A314YYH5</accession>
<evidence type="ECO:0000313" key="3">
    <source>
        <dbReference type="Proteomes" id="UP000250321"/>
    </source>
</evidence>
<comment type="caution">
    <text evidence="2">The sequence shown here is derived from an EMBL/GenBank/DDBJ whole genome shotgun (WGS) entry which is preliminary data.</text>
</comment>
<proteinExistence type="predicted"/>